<protein>
    <submittedName>
        <fullName evidence="1">Uncharacterized protein</fullName>
    </submittedName>
</protein>
<dbReference type="AlphaFoldDB" id="A0A5K1UAE6"/>
<dbReference type="VEuPathDB" id="AmoebaDB:EHI_038960"/>
<evidence type="ECO:0000313" key="1">
    <source>
        <dbReference type="EMBL" id="GAT94373.1"/>
    </source>
</evidence>
<sequence length="525" mass="61379">MDSSTKKLLHCIFEVIVSSIECNNQEVLIDLVKTAIENDVNISQLIENNKFLFQEPEQKSYSIDDDFYGYVTWINCLTRENFIEVIIQNFNDDQFIQIIKEMIEKDLLENDKKKIAKKVVYKENSDYHFINSSLNSQVTNEMITADYLDFKNSIEEELMKNKCVEDMSESNLKSNGQVIKKKMYNSMLNDYINEKVNKHKKLIEEHLGCGELSVSFDSEQLDKNKLDKIILPQVEQQTVVTLISDEGKLISIYSKKSNISFARPPKNNTLLLFNEDGIWKECNKSSFLFINNNQINFCDRTSNSLIELNDTKIDTEFKGEILDFIGESKWNIIRIIIYNKSLKSSTVNTIDKISMPVPSNNKVLKTILENRFKVTDIRNDYKRIKEFYKTKPPYLHSQLDFYVQTENNIVGFYAYENTISFFEYDLNEIDKQNAQNYSKNSITRYFQKPSYNNFEITPSEPVISFDTPGFILITPLFSISNQLTITKYPFNSKLYSPMFQSNSFFIKEPISQKVIDIAYLLTERQ</sequence>
<reference evidence="1 2" key="1">
    <citation type="submission" date="2016-05" db="EMBL/GenBank/DDBJ databases">
        <title>First whole genome sequencing of Entamoeba histolytica HM1:IMSS-clone-6.</title>
        <authorList>
            <person name="Mukherjee Avik.K."/>
            <person name="Izumyama S."/>
            <person name="Nakada-Tsukui K."/>
            <person name="Nozaki T."/>
        </authorList>
    </citation>
    <scope>NUCLEOTIDE SEQUENCE [LARGE SCALE GENOMIC DNA]</scope>
    <source>
        <strain evidence="1 2">HM1:IMSS clone 6</strain>
    </source>
</reference>
<dbReference type="OMA" id="PKNNTML"/>
<dbReference type="VEuPathDB" id="AmoebaDB:KM1_022940"/>
<organism evidence="1 2">
    <name type="scientific">Entamoeba histolytica</name>
    <dbReference type="NCBI Taxonomy" id="5759"/>
    <lineage>
        <taxon>Eukaryota</taxon>
        <taxon>Amoebozoa</taxon>
        <taxon>Evosea</taxon>
        <taxon>Archamoebae</taxon>
        <taxon>Mastigamoebida</taxon>
        <taxon>Entamoebidae</taxon>
        <taxon>Entamoeba</taxon>
    </lineage>
</organism>
<evidence type="ECO:0000313" key="2">
    <source>
        <dbReference type="Proteomes" id="UP000078387"/>
    </source>
</evidence>
<dbReference type="VEuPathDB" id="AmoebaDB:EHI8A_006960"/>
<dbReference type="EMBL" id="BDEQ01000001">
    <property type="protein sequence ID" value="GAT94373.1"/>
    <property type="molecule type" value="Genomic_DNA"/>
</dbReference>
<dbReference type="VEuPathDB" id="AmoebaDB:EHI7A_009480"/>
<accession>A0A5K1UAE6</accession>
<dbReference type="Proteomes" id="UP000078387">
    <property type="component" value="Unassembled WGS sequence"/>
</dbReference>
<gene>
    <name evidence="1" type="ORF">CL6EHI_038960</name>
</gene>
<proteinExistence type="predicted"/>
<name>A0A5K1UAE6_ENTHI</name>
<dbReference type="VEuPathDB" id="AmoebaDB:EHI5A_020790"/>
<comment type="caution">
    <text evidence="1">The sequence shown here is derived from an EMBL/GenBank/DDBJ whole genome shotgun (WGS) entry which is preliminary data.</text>
</comment>